<proteinExistence type="predicted"/>
<name>X0V8I4_9ZZZZ</name>
<protein>
    <recommendedName>
        <fullName evidence="2">Transposase IS4-like domain-containing protein</fullName>
    </recommendedName>
</protein>
<comment type="caution">
    <text evidence="1">The sequence shown here is derived from an EMBL/GenBank/DDBJ whole genome shotgun (WGS) entry which is preliminary data.</text>
</comment>
<dbReference type="AlphaFoldDB" id="X0V8I4"/>
<sequence length="245" mass="28646">AAEILTLQPGQTLVMADLEHLTAELFLHVQTHTPFDLLVPMKNEPWLQKQLRAIPVERFTRRWAGFATFKQPYRMAKREAGDLFQFVQRTGERPDDYRFGAFLCTTDREEVDTLTLDYPKRWHVEEFFNAHQALGWKRAGTMNLNIRYGQMTMALLAQAALHQLRRRLGEPFSTWDAAHLAKSLLGGLEGDVRVDAETIVVTYYNAPNVQRLREHYAGLPKRLEHEHVDPHIPWLYGYKLDFRFR</sequence>
<reference evidence="1" key="1">
    <citation type="journal article" date="2014" name="Front. Microbiol.">
        <title>High frequency of phylogenetically diverse reductive dehalogenase-homologous genes in deep subseafloor sedimentary metagenomes.</title>
        <authorList>
            <person name="Kawai M."/>
            <person name="Futagami T."/>
            <person name="Toyoda A."/>
            <person name="Takaki Y."/>
            <person name="Nishi S."/>
            <person name="Hori S."/>
            <person name="Arai W."/>
            <person name="Tsubouchi T."/>
            <person name="Morono Y."/>
            <person name="Uchiyama I."/>
            <person name="Ito T."/>
            <person name="Fujiyama A."/>
            <person name="Inagaki F."/>
            <person name="Takami H."/>
        </authorList>
    </citation>
    <scope>NUCLEOTIDE SEQUENCE</scope>
    <source>
        <strain evidence="1">Expedition CK06-06</strain>
    </source>
</reference>
<evidence type="ECO:0008006" key="2">
    <source>
        <dbReference type="Google" id="ProtNLM"/>
    </source>
</evidence>
<gene>
    <name evidence="1" type="ORF">S01H1_55783</name>
</gene>
<accession>X0V8I4</accession>
<dbReference type="EMBL" id="BARS01036274">
    <property type="protein sequence ID" value="GAG14454.1"/>
    <property type="molecule type" value="Genomic_DNA"/>
</dbReference>
<organism evidence="1">
    <name type="scientific">marine sediment metagenome</name>
    <dbReference type="NCBI Taxonomy" id="412755"/>
    <lineage>
        <taxon>unclassified sequences</taxon>
        <taxon>metagenomes</taxon>
        <taxon>ecological metagenomes</taxon>
    </lineage>
</organism>
<evidence type="ECO:0000313" key="1">
    <source>
        <dbReference type="EMBL" id="GAG14454.1"/>
    </source>
</evidence>
<feature type="non-terminal residue" evidence="1">
    <location>
        <position position="1"/>
    </location>
</feature>